<keyword evidence="1 5" id="KW-0489">Methyltransferase</keyword>
<name>A0A4Z0NN73_9HYPH</name>
<dbReference type="RefSeq" id="WP_135416535.1">
    <property type="nucleotide sequence ID" value="NZ_SRLB01000012.1"/>
</dbReference>
<evidence type="ECO:0000256" key="2">
    <source>
        <dbReference type="ARBA" id="ARBA00022679"/>
    </source>
</evidence>
<keyword evidence="3" id="KW-0949">S-adenosyl-L-methionine</keyword>
<dbReference type="InterPro" id="IPR029063">
    <property type="entry name" value="SAM-dependent_MTases_sf"/>
</dbReference>
<dbReference type="GO" id="GO:0008168">
    <property type="term" value="F:methyltransferase activity"/>
    <property type="evidence" value="ECO:0007669"/>
    <property type="project" value="UniProtKB-KW"/>
</dbReference>
<sequence length="200" mass="22737">MTWPFGTLPARSFRAISADPPWAFSGGTKGRPQHYARMTDRELARLPVEELAHPDGCWLFLWITSPKLPVAFRIAEAWGFRYSARAFVWIKTERAPAEPLIVFPRDGLHTGTGYTTRKNAEDCLLFRRGAPQRQAADIHEVILSPIREHSRKPDAAYERIRRFCPGPHLELFSRESRPGWEVWGNEAGKFDTAALPLAAE</sequence>
<dbReference type="InterPro" id="IPR007757">
    <property type="entry name" value="MT-A70-like"/>
</dbReference>
<protein>
    <submittedName>
        <fullName evidence="5">DNA methyltransferase</fullName>
    </submittedName>
</protein>
<dbReference type="Pfam" id="PF05063">
    <property type="entry name" value="MT-A70"/>
    <property type="match status" value="1"/>
</dbReference>
<comment type="caution">
    <text evidence="5">The sequence shown here is derived from an EMBL/GenBank/DDBJ whole genome shotgun (WGS) entry which is preliminary data.</text>
</comment>
<proteinExistence type="inferred from homology"/>
<evidence type="ECO:0000256" key="4">
    <source>
        <dbReference type="PROSITE-ProRule" id="PRU00489"/>
    </source>
</evidence>
<evidence type="ECO:0000313" key="5">
    <source>
        <dbReference type="EMBL" id="TGD98085.1"/>
    </source>
</evidence>
<dbReference type="SUPFAM" id="SSF53335">
    <property type="entry name" value="S-adenosyl-L-methionine-dependent methyltransferases"/>
    <property type="match status" value="1"/>
</dbReference>
<reference evidence="5 6" key="1">
    <citation type="submission" date="2019-04" db="EMBL/GenBank/DDBJ databases">
        <authorList>
            <person name="Feng G."/>
            <person name="Zhu H."/>
        </authorList>
    </citation>
    <scope>NUCLEOTIDE SEQUENCE [LARGE SCALE GENOMIC DNA]</scope>
    <source>
        <strain evidence="5 6">6HR-1</strain>
    </source>
</reference>
<keyword evidence="6" id="KW-1185">Reference proteome</keyword>
<comment type="similarity">
    <text evidence="4">Belongs to the MT-A70-like family.</text>
</comment>
<dbReference type="AlphaFoldDB" id="A0A4Z0NN73"/>
<accession>A0A4Z0NN73</accession>
<evidence type="ECO:0000313" key="6">
    <source>
        <dbReference type="Proteomes" id="UP000297535"/>
    </source>
</evidence>
<keyword evidence="2 5" id="KW-0808">Transferase</keyword>
<dbReference type="Proteomes" id="UP000297535">
    <property type="component" value="Unassembled WGS sequence"/>
</dbReference>
<dbReference type="EMBL" id="SRLB01000012">
    <property type="protein sequence ID" value="TGD98085.1"/>
    <property type="molecule type" value="Genomic_DNA"/>
</dbReference>
<dbReference type="OrthoDB" id="9800596at2"/>
<evidence type="ECO:0000256" key="1">
    <source>
        <dbReference type="ARBA" id="ARBA00022603"/>
    </source>
</evidence>
<dbReference type="PANTHER" id="PTHR12829">
    <property type="entry name" value="N6-ADENOSINE-METHYLTRANSFERASE"/>
    <property type="match status" value="1"/>
</dbReference>
<organism evidence="5 6">
    <name type="scientific">Methylobacterium nonmethylotrophicum</name>
    <dbReference type="NCBI Taxonomy" id="1141884"/>
    <lineage>
        <taxon>Bacteria</taxon>
        <taxon>Pseudomonadati</taxon>
        <taxon>Pseudomonadota</taxon>
        <taxon>Alphaproteobacteria</taxon>
        <taxon>Hyphomicrobiales</taxon>
        <taxon>Methylobacteriaceae</taxon>
        <taxon>Methylobacterium</taxon>
    </lineage>
</organism>
<evidence type="ECO:0000256" key="3">
    <source>
        <dbReference type="ARBA" id="ARBA00022691"/>
    </source>
</evidence>
<dbReference type="PANTHER" id="PTHR12829:SF7">
    <property type="entry name" value="N6-ADENOSINE-METHYLTRANSFERASE CATALYTIC SUBUNIT"/>
    <property type="match status" value="1"/>
</dbReference>
<gene>
    <name evidence="5" type="ORF">EU555_18240</name>
</gene>
<dbReference type="PROSITE" id="PS51143">
    <property type="entry name" value="MT_A70"/>
    <property type="match status" value="1"/>
</dbReference>
<dbReference type="GO" id="GO:0032259">
    <property type="term" value="P:methylation"/>
    <property type="evidence" value="ECO:0007669"/>
    <property type="project" value="UniProtKB-KW"/>
</dbReference>